<dbReference type="CDD" id="cd00609">
    <property type="entry name" value="AAT_like"/>
    <property type="match status" value="1"/>
</dbReference>
<proteinExistence type="predicted"/>
<dbReference type="InterPro" id="IPR015422">
    <property type="entry name" value="PyrdxlP-dep_Trfase_small"/>
</dbReference>
<evidence type="ECO:0000313" key="12">
    <source>
        <dbReference type="Proteomes" id="UP000204391"/>
    </source>
</evidence>
<dbReference type="Gene3D" id="3.40.640.10">
    <property type="entry name" value="Type I PLP-dependent aspartate aminotransferase-like (Major domain)"/>
    <property type="match status" value="1"/>
</dbReference>
<dbReference type="GO" id="GO:0030170">
    <property type="term" value="F:pyridoxal phosphate binding"/>
    <property type="evidence" value="ECO:0007669"/>
    <property type="project" value="InterPro"/>
</dbReference>
<evidence type="ECO:0000256" key="1">
    <source>
        <dbReference type="ARBA" id="ARBA00001933"/>
    </source>
</evidence>
<evidence type="ECO:0000256" key="4">
    <source>
        <dbReference type="ARBA" id="ARBA00012285"/>
    </source>
</evidence>
<comment type="catalytic activity">
    <reaction evidence="9">
        <text>O-phospho-L-threonine + H(+) = (R)-1-aminopropan-2-yl phosphate + CO2</text>
        <dbReference type="Rhea" id="RHEA:11492"/>
        <dbReference type="ChEBI" id="CHEBI:15378"/>
        <dbReference type="ChEBI" id="CHEBI:16526"/>
        <dbReference type="ChEBI" id="CHEBI:58563"/>
        <dbReference type="ChEBI" id="CHEBI:58675"/>
        <dbReference type="EC" id="4.1.1.81"/>
    </reaction>
</comment>
<evidence type="ECO:0000256" key="6">
    <source>
        <dbReference type="ARBA" id="ARBA00022898"/>
    </source>
</evidence>
<dbReference type="InterPro" id="IPR004838">
    <property type="entry name" value="NHTrfase_class1_PyrdxlP-BS"/>
</dbReference>
<dbReference type="KEGG" id="vne:CFK40_06490"/>
<dbReference type="InterPro" id="IPR004839">
    <property type="entry name" value="Aminotransferase_I/II_large"/>
</dbReference>
<evidence type="ECO:0000313" key="11">
    <source>
        <dbReference type="EMBL" id="ASN04684.1"/>
    </source>
</evidence>
<comment type="pathway">
    <text evidence="3">Cofactor biosynthesis; adenosylcobalamin biosynthesis.</text>
</comment>
<evidence type="ECO:0000256" key="9">
    <source>
        <dbReference type="ARBA" id="ARBA00048531"/>
    </source>
</evidence>
<keyword evidence="6" id="KW-0663">Pyridoxal phosphate</keyword>
<sequence length="356" mass="40410">MKWPAHGANPHYLTDALQLPKVTHDFSVNVNPLGPPYWLQEKWGDYFELMTNYPDPEAGALRHAIANQESIPAEQVLVGNGASELLTLIGREFAGKGVLIVEPTFSEYRMIAEMNNCIVDSVFLTETEGWALPLERIKSKLTGVDLVIVCNPNNPTGVSYEQNVLIELLNELERKRISLVIDEAFYDFVQDEPSLMQRVNTSSQLIILRSLTKMYAIPGLRIGYLVTSEAMVRKLASHQPTWSVNALAQEIAGSCINDHSYRQRTRELIQSEKERIFPRLQELSFTVSESDVNYYLLGGYPSLSDTLLPYLLKNRVAIRHTLNFPGLNGDYVRLAIRTKKENDILLELIERWVQTC</sequence>
<evidence type="ECO:0000256" key="5">
    <source>
        <dbReference type="ARBA" id="ARBA00022573"/>
    </source>
</evidence>
<dbReference type="InterPro" id="IPR015424">
    <property type="entry name" value="PyrdxlP-dep_Trfase"/>
</dbReference>
<dbReference type="GO" id="GO:0048472">
    <property type="term" value="F:threonine-phosphate decarboxylase activity"/>
    <property type="evidence" value="ECO:0007669"/>
    <property type="project" value="UniProtKB-EC"/>
</dbReference>
<dbReference type="SUPFAM" id="SSF53383">
    <property type="entry name" value="PLP-dependent transferases"/>
    <property type="match status" value="1"/>
</dbReference>
<dbReference type="NCBIfam" id="TIGR01140">
    <property type="entry name" value="L_thr_O3P_dcar"/>
    <property type="match status" value="1"/>
</dbReference>
<evidence type="ECO:0000256" key="2">
    <source>
        <dbReference type="ARBA" id="ARBA00003444"/>
    </source>
</evidence>
<dbReference type="AlphaFoldDB" id="A0A221MAM2"/>
<evidence type="ECO:0000256" key="8">
    <source>
        <dbReference type="ARBA" id="ARBA00029996"/>
    </source>
</evidence>
<keyword evidence="12" id="KW-1185">Reference proteome</keyword>
<comment type="function">
    <text evidence="2">Decarboxylates L-threonine-O-3-phosphate to yield (R)-1-amino-2-propanol O-2-phosphate, the precursor for the linkage between the nucleotide loop and the corrin ring in cobalamin.</text>
</comment>
<dbReference type="EC" id="4.1.1.81" evidence="4"/>
<keyword evidence="5" id="KW-0169">Cobalamin biosynthesis</keyword>
<comment type="cofactor">
    <cofactor evidence="1">
        <name>pyridoxal 5'-phosphate</name>
        <dbReference type="ChEBI" id="CHEBI:597326"/>
    </cofactor>
</comment>
<dbReference type="EMBL" id="CP022437">
    <property type="protein sequence ID" value="ASN04684.1"/>
    <property type="molecule type" value="Genomic_DNA"/>
</dbReference>
<dbReference type="InterPro" id="IPR015421">
    <property type="entry name" value="PyrdxlP-dep_Trfase_major"/>
</dbReference>
<accession>A0A221MAM2</accession>
<dbReference type="OrthoDB" id="9813612at2"/>
<dbReference type="PROSITE" id="PS00105">
    <property type="entry name" value="AA_TRANSFER_CLASS_1"/>
    <property type="match status" value="1"/>
</dbReference>
<dbReference type="Proteomes" id="UP000204391">
    <property type="component" value="Chromosome"/>
</dbReference>
<gene>
    <name evidence="11" type="ORF">CFK40_06490</name>
</gene>
<dbReference type="GO" id="GO:0009236">
    <property type="term" value="P:cobalamin biosynthetic process"/>
    <property type="evidence" value="ECO:0007669"/>
    <property type="project" value="UniProtKB-UniPathway"/>
</dbReference>
<dbReference type="PANTHER" id="PTHR42885:SF1">
    <property type="entry name" value="THREONINE-PHOSPHATE DECARBOXYLASE"/>
    <property type="match status" value="1"/>
</dbReference>
<reference evidence="11 12" key="1">
    <citation type="journal article" date="2003" name="Int. J. Syst. Evol. Microbiol.">
        <title>Virgibacillus carmonensis sp. nov., Virgibacillus necropolis sp. nov. and Virgibacillus picturae sp. nov., three novel species isolated from deteriorated mural paintings, transfer of the species of the genus salibacillus to Virgibacillus, as Virgibacillus marismortui comb. nov. and Virgibacillus salexigens comb. nov., and emended description of the genus Virgibacillus.</title>
        <authorList>
            <person name="Heyrman J."/>
            <person name="Logan N.A."/>
            <person name="Busse H.J."/>
            <person name="Balcaen A."/>
            <person name="Lebbe L."/>
            <person name="Rodriguez-Diaz M."/>
            <person name="Swings J."/>
            <person name="De Vos P."/>
        </authorList>
    </citation>
    <scope>NUCLEOTIDE SEQUENCE [LARGE SCALE GENOMIC DNA]</scope>
    <source>
        <strain evidence="11 12">LMG 19488</strain>
    </source>
</reference>
<dbReference type="PANTHER" id="PTHR42885">
    <property type="entry name" value="HISTIDINOL-PHOSPHATE AMINOTRANSFERASE-RELATED"/>
    <property type="match status" value="1"/>
</dbReference>
<name>A0A221MAM2_9BACI</name>
<dbReference type="RefSeq" id="WP_089531535.1">
    <property type="nucleotide sequence ID" value="NZ_CP022437.1"/>
</dbReference>
<evidence type="ECO:0000259" key="10">
    <source>
        <dbReference type="Pfam" id="PF00155"/>
    </source>
</evidence>
<dbReference type="UniPathway" id="UPA00148"/>
<evidence type="ECO:0000256" key="7">
    <source>
        <dbReference type="ARBA" id="ARBA00023239"/>
    </source>
</evidence>
<organism evidence="11 12">
    <name type="scientific">Virgibacillus necropolis</name>
    <dbReference type="NCBI Taxonomy" id="163877"/>
    <lineage>
        <taxon>Bacteria</taxon>
        <taxon>Bacillati</taxon>
        <taxon>Bacillota</taxon>
        <taxon>Bacilli</taxon>
        <taxon>Bacillales</taxon>
        <taxon>Bacillaceae</taxon>
        <taxon>Virgibacillus</taxon>
    </lineage>
</organism>
<feature type="domain" description="Aminotransferase class I/classII large" evidence="10">
    <location>
        <begin position="47"/>
        <end position="348"/>
    </location>
</feature>
<dbReference type="Gene3D" id="3.90.1150.10">
    <property type="entry name" value="Aspartate Aminotransferase, domain 1"/>
    <property type="match status" value="1"/>
</dbReference>
<dbReference type="Pfam" id="PF00155">
    <property type="entry name" value="Aminotran_1_2"/>
    <property type="match status" value="1"/>
</dbReference>
<dbReference type="InterPro" id="IPR005860">
    <property type="entry name" value="CobD"/>
</dbReference>
<protein>
    <recommendedName>
        <fullName evidence="4">threonine-phosphate decarboxylase</fullName>
        <ecNumber evidence="4">4.1.1.81</ecNumber>
    </recommendedName>
    <alternativeName>
        <fullName evidence="8">L-threonine-O-3-phosphate decarboxylase</fullName>
    </alternativeName>
</protein>
<keyword evidence="7" id="KW-0456">Lyase</keyword>
<evidence type="ECO:0000256" key="3">
    <source>
        <dbReference type="ARBA" id="ARBA00004953"/>
    </source>
</evidence>